<dbReference type="Gene3D" id="2.30.110.10">
    <property type="entry name" value="Electron Transport, Fmn-binding Protein, Chain A"/>
    <property type="match status" value="1"/>
</dbReference>
<evidence type="ECO:0000256" key="1">
    <source>
        <dbReference type="ARBA" id="ARBA00023002"/>
    </source>
</evidence>
<reference evidence="3" key="1">
    <citation type="submission" date="2020-05" db="EMBL/GenBank/DDBJ databases">
        <authorList>
            <person name="Chiriac C."/>
            <person name="Salcher M."/>
            <person name="Ghai R."/>
            <person name="Kavagutti S V."/>
        </authorList>
    </citation>
    <scope>NUCLEOTIDE SEQUENCE</scope>
</reference>
<dbReference type="InterPro" id="IPR052019">
    <property type="entry name" value="F420H2_bilvrd_red/Heme_oxyg"/>
</dbReference>
<evidence type="ECO:0000259" key="2">
    <source>
        <dbReference type="Pfam" id="PF01243"/>
    </source>
</evidence>
<dbReference type="AlphaFoldDB" id="A0A6J6DI55"/>
<sequence>MSESGTTGKQYVDSYEDVSMFSLADEREQTLLDTQTECTFMWSTRDGDPVGVIMNFVHRDGRFWVTCTRRRKRVAAVEARPRVAIAVSSRGTDIGISQAVTYKGTAIVHDDADTAAWFYRALAERVRPGDRAKQDAFVHHLESPGRVVIEIVPDARIGFDSEAMFANSPAGASTTKVTRQG</sequence>
<gene>
    <name evidence="3" type="ORF">UFOPK1493_01955</name>
</gene>
<dbReference type="PANTHER" id="PTHR35176">
    <property type="entry name" value="HEME OXYGENASE HI_0854-RELATED"/>
    <property type="match status" value="1"/>
</dbReference>
<name>A0A6J6DI55_9ZZZZ</name>
<protein>
    <submittedName>
        <fullName evidence="3">Unannotated protein</fullName>
    </submittedName>
</protein>
<proteinExistence type="predicted"/>
<dbReference type="SUPFAM" id="SSF50475">
    <property type="entry name" value="FMN-binding split barrel"/>
    <property type="match status" value="1"/>
</dbReference>
<organism evidence="3">
    <name type="scientific">freshwater metagenome</name>
    <dbReference type="NCBI Taxonomy" id="449393"/>
    <lineage>
        <taxon>unclassified sequences</taxon>
        <taxon>metagenomes</taxon>
        <taxon>ecological metagenomes</taxon>
    </lineage>
</organism>
<dbReference type="EMBL" id="CAEZSR010000069">
    <property type="protein sequence ID" value="CAB4563720.1"/>
    <property type="molecule type" value="Genomic_DNA"/>
</dbReference>
<evidence type="ECO:0000313" key="3">
    <source>
        <dbReference type="EMBL" id="CAB4563720.1"/>
    </source>
</evidence>
<dbReference type="Pfam" id="PF01243">
    <property type="entry name" value="PNPOx_N"/>
    <property type="match status" value="1"/>
</dbReference>
<dbReference type="InterPro" id="IPR012349">
    <property type="entry name" value="Split_barrel_FMN-bd"/>
</dbReference>
<accession>A0A6J6DI55</accession>
<feature type="domain" description="Pyridoxamine 5'-phosphate oxidase N-terminal" evidence="2">
    <location>
        <begin position="42"/>
        <end position="149"/>
    </location>
</feature>
<keyword evidence="1" id="KW-0560">Oxidoreductase</keyword>
<dbReference type="GO" id="GO:0016627">
    <property type="term" value="F:oxidoreductase activity, acting on the CH-CH group of donors"/>
    <property type="evidence" value="ECO:0007669"/>
    <property type="project" value="TreeGrafter"/>
</dbReference>
<dbReference type="PANTHER" id="PTHR35176:SF6">
    <property type="entry name" value="HEME OXYGENASE HI_0854-RELATED"/>
    <property type="match status" value="1"/>
</dbReference>
<dbReference type="GO" id="GO:0005829">
    <property type="term" value="C:cytosol"/>
    <property type="evidence" value="ECO:0007669"/>
    <property type="project" value="TreeGrafter"/>
</dbReference>
<dbReference type="InterPro" id="IPR011576">
    <property type="entry name" value="Pyridox_Oxase_N"/>
</dbReference>
<dbReference type="GO" id="GO:0070967">
    <property type="term" value="F:coenzyme F420 binding"/>
    <property type="evidence" value="ECO:0007669"/>
    <property type="project" value="TreeGrafter"/>
</dbReference>